<reference evidence="3" key="1">
    <citation type="journal article" date="2019" name="Int. J. Syst. Evol. Microbiol.">
        <title>The Global Catalogue of Microorganisms (GCM) 10K type strain sequencing project: providing services to taxonomists for standard genome sequencing and annotation.</title>
        <authorList>
            <consortium name="The Broad Institute Genomics Platform"/>
            <consortium name="The Broad Institute Genome Sequencing Center for Infectious Disease"/>
            <person name="Wu L."/>
            <person name="Ma J."/>
        </authorList>
    </citation>
    <scope>NUCLEOTIDE SEQUENCE [LARGE SCALE GENOMIC DNA]</scope>
    <source>
        <strain evidence="3">JCM 13249</strain>
    </source>
</reference>
<evidence type="ECO:0000313" key="2">
    <source>
        <dbReference type="EMBL" id="GAA1741419.1"/>
    </source>
</evidence>
<feature type="region of interest" description="Disordered" evidence="1">
    <location>
        <begin position="131"/>
        <end position="152"/>
    </location>
</feature>
<dbReference type="Proteomes" id="UP001500655">
    <property type="component" value="Unassembled WGS sequence"/>
</dbReference>
<evidence type="ECO:0000256" key="1">
    <source>
        <dbReference type="SAM" id="MobiDB-lite"/>
    </source>
</evidence>
<dbReference type="RefSeq" id="WP_344077354.1">
    <property type="nucleotide sequence ID" value="NZ_BAAALS010000004.1"/>
</dbReference>
<comment type="caution">
    <text evidence="2">The sequence shown here is derived from an EMBL/GenBank/DDBJ whole genome shotgun (WGS) entry which is preliminary data.</text>
</comment>
<name>A0ABP4W1H9_9ACTN</name>
<gene>
    <name evidence="2" type="ORF">GCM10009681_10180</name>
</gene>
<proteinExistence type="predicted"/>
<sequence length="411" mass="45937">MTETFPTPMYFRYYKLPAKIVREAEGLMTYRINVDTGGWRKANDVLDELLFAMGGETGQVTRDEFVQQVEWARARYLAGDGPVFALYDTIRAIEEAAAAQRRPLNPTEKALVAGTRRRTYAMFEAELARQGDPGADLEAAREGGWTGGESPSVRAEILGEGERLRADIAAAARGGSADREAVNAARERLRQVRARYRDWLPRVPVSRCPDTGEIVEWPLDNVDFDGWFWEYHNPTRVTPKLPASWRAMTGAVRLADAVADAPFIAKPGPEVPYVLPRILNRPDARAVLAQVPIGPHTGWAITYHAPRRLGVSLANTWGANNYPVYDDDGTWLGWDEVPEWPADNDYDLRPWVLAGKLLWIAPGDETMTLRQGVDGCPYLEMSGRHEYGIVEHGEVRYPPLPPNLSPSPWNG</sequence>
<keyword evidence="3" id="KW-1185">Reference proteome</keyword>
<dbReference type="EMBL" id="BAAALS010000004">
    <property type="protein sequence ID" value="GAA1741419.1"/>
    <property type="molecule type" value="Genomic_DNA"/>
</dbReference>
<evidence type="ECO:0000313" key="3">
    <source>
        <dbReference type="Proteomes" id="UP001500655"/>
    </source>
</evidence>
<organism evidence="2 3">
    <name type="scientific">Luedemannella helvata</name>
    <dbReference type="NCBI Taxonomy" id="349315"/>
    <lineage>
        <taxon>Bacteria</taxon>
        <taxon>Bacillati</taxon>
        <taxon>Actinomycetota</taxon>
        <taxon>Actinomycetes</taxon>
        <taxon>Micromonosporales</taxon>
        <taxon>Micromonosporaceae</taxon>
        <taxon>Luedemannella</taxon>
    </lineage>
</organism>
<accession>A0ABP4W1H9</accession>
<protein>
    <submittedName>
        <fullName evidence="2">Uncharacterized protein</fullName>
    </submittedName>
</protein>